<dbReference type="Proteomes" id="UP000677228">
    <property type="component" value="Unassembled WGS sequence"/>
</dbReference>
<accession>A0A8S2EWH4</accession>
<feature type="domain" description="Fibronectin type-III" evidence="1">
    <location>
        <begin position="23"/>
        <end position="117"/>
    </location>
</feature>
<dbReference type="SMART" id="SM00060">
    <property type="entry name" value="FN3"/>
    <property type="match status" value="1"/>
</dbReference>
<evidence type="ECO:0000259" key="1">
    <source>
        <dbReference type="PROSITE" id="PS50853"/>
    </source>
</evidence>
<proteinExistence type="predicted"/>
<dbReference type="CDD" id="cd00063">
    <property type="entry name" value="FN3"/>
    <property type="match status" value="1"/>
</dbReference>
<dbReference type="InterPro" id="IPR036116">
    <property type="entry name" value="FN3_sf"/>
</dbReference>
<dbReference type="Proteomes" id="UP000682733">
    <property type="component" value="Unassembled WGS sequence"/>
</dbReference>
<dbReference type="EMBL" id="CAJOBA010043120">
    <property type="protein sequence ID" value="CAF4144606.1"/>
    <property type="molecule type" value="Genomic_DNA"/>
</dbReference>
<protein>
    <recommendedName>
        <fullName evidence="1">Fibronectin type-III domain-containing protein</fullName>
    </recommendedName>
</protein>
<dbReference type="Pfam" id="PF00041">
    <property type="entry name" value="fn3"/>
    <property type="match status" value="1"/>
</dbReference>
<dbReference type="AlphaFoldDB" id="A0A8S2EWH4"/>
<comment type="caution">
    <text evidence="2">The sequence shown here is derived from an EMBL/GenBank/DDBJ whole genome shotgun (WGS) entry which is preliminary data.</text>
</comment>
<dbReference type="PROSITE" id="PS50853">
    <property type="entry name" value="FN3"/>
    <property type="match status" value="1"/>
</dbReference>
<dbReference type="Gene3D" id="2.60.40.10">
    <property type="entry name" value="Immunoglobulins"/>
    <property type="match status" value="1"/>
</dbReference>
<dbReference type="SUPFAM" id="SSF49265">
    <property type="entry name" value="Fibronectin type III"/>
    <property type="match status" value="1"/>
</dbReference>
<dbReference type="InterPro" id="IPR003961">
    <property type="entry name" value="FN3_dom"/>
</dbReference>
<reference evidence="2" key="1">
    <citation type="submission" date="2021-02" db="EMBL/GenBank/DDBJ databases">
        <authorList>
            <person name="Nowell W R."/>
        </authorList>
    </citation>
    <scope>NUCLEOTIDE SEQUENCE</scope>
</reference>
<dbReference type="InterPro" id="IPR013783">
    <property type="entry name" value="Ig-like_fold"/>
</dbReference>
<evidence type="ECO:0000313" key="4">
    <source>
        <dbReference type="Proteomes" id="UP000677228"/>
    </source>
</evidence>
<gene>
    <name evidence="2" type="ORF">OVA965_LOCUS29988</name>
    <name evidence="3" type="ORF">TMI583_LOCUS30779</name>
</gene>
<evidence type="ECO:0000313" key="2">
    <source>
        <dbReference type="EMBL" id="CAF1333237.1"/>
    </source>
</evidence>
<name>A0A8S2EWH4_9BILA</name>
<organism evidence="2 4">
    <name type="scientific">Didymodactylos carnosus</name>
    <dbReference type="NCBI Taxonomy" id="1234261"/>
    <lineage>
        <taxon>Eukaryota</taxon>
        <taxon>Metazoa</taxon>
        <taxon>Spiralia</taxon>
        <taxon>Gnathifera</taxon>
        <taxon>Rotifera</taxon>
        <taxon>Eurotatoria</taxon>
        <taxon>Bdelloidea</taxon>
        <taxon>Philodinida</taxon>
        <taxon>Philodinidae</taxon>
        <taxon>Didymodactylos</taxon>
    </lineage>
</organism>
<sequence length="154" mass="17046">MARGVSVILYQNGISVNFQIASKPGKPIATGVTHQSITLKWSKPNCSSQSVQQCKIYYQKNPDDQWTQLSTTEDSTESSVISNLAPETTYRFKIQAITLAGDTAESDVSSRIQTKSSQSNAMKQISYIIQQLLVHAGVRLVCFATNRLMHFVKS</sequence>
<evidence type="ECO:0000313" key="3">
    <source>
        <dbReference type="EMBL" id="CAF4144606.1"/>
    </source>
</evidence>
<dbReference type="EMBL" id="CAJNOK010021500">
    <property type="protein sequence ID" value="CAF1333237.1"/>
    <property type="molecule type" value="Genomic_DNA"/>
</dbReference>